<dbReference type="Gene3D" id="3.30.457.60">
    <property type="match status" value="1"/>
</dbReference>
<evidence type="ECO:0000256" key="5">
    <source>
        <dbReference type="ARBA" id="ARBA00023242"/>
    </source>
</evidence>
<dbReference type="GO" id="GO:0007094">
    <property type="term" value="P:mitotic spindle assembly checkpoint signaling"/>
    <property type="evidence" value="ECO:0007669"/>
    <property type="project" value="InterPro"/>
</dbReference>
<evidence type="ECO:0000256" key="7">
    <source>
        <dbReference type="SAM" id="Coils"/>
    </source>
</evidence>
<dbReference type="GO" id="GO:0051301">
    <property type="term" value="P:cell division"/>
    <property type="evidence" value="ECO:0007669"/>
    <property type="project" value="UniProtKB-KW"/>
</dbReference>
<evidence type="ECO:0000256" key="6">
    <source>
        <dbReference type="ARBA" id="ARBA00023306"/>
    </source>
</evidence>
<keyword evidence="5" id="KW-0539">Nucleus</keyword>
<dbReference type="GO" id="GO:0005635">
    <property type="term" value="C:nuclear envelope"/>
    <property type="evidence" value="ECO:0007669"/>
    <property type="project" value="TreeGrafter"/>
</dbReference>
<evidence type="ECO:0000313" key="8">
    <source>
        <dbReference type="EMBL" id="CAH1126285.1"/>
    </source>
</evidence>
<keyword evidence="3" id="KW-0132">Cell division</keyword>
<dbReference type="InterPro" id="IPR008672">
    <property type="entry name" value="Mad1"/>
</dbReference>
<comment type="similarity">
    <text evidence="2">Belongs to the MAD1 family.</text>
</comment>
<proteinExistence type="inferred from homology"/>
<sequence length="728" mass="84250">MSNSSKINDTIIKMVNDLKATGGGSSSGKIDDYKSPLKRSMSSISIESFEDQTPVKRFRNTNNLDVSYVGSPREMRRLRADLMEARNNIMCLENRIQHMHNLRKEMQTLFDNETDGLKKQHDYDRKTIEELEIQLQDIRKREAALKLELLEIKQDHEQLKVASAYQINALESEIGALKDESQASKFEDGIESSEMKRKIIELETILQAAQEDAEAQRNLVIELGKELSEKNSIARELELKEVALVKAKNQIRVLENAKEDYMEFQQQAKTQAHKLARYVQLEEENKQLKEDFSRLKGDLKNKLLLEEEVYDLRNRLSKHKELEKKTADLQVQCDRNQMQLAEWKALARGFCETTESDVMLPHLLRSAIERLQQQELTLTSEKVEFESQLKSAQHAAKVSKSELEKNQKLLRELKTTGDQKQNLIHRMQKKLLLVTRERNSYRLQLDSYERDLTMVADTSTMGNSNLIQSQKERIDNLEKVIDDYRDMVAKLENDLQEAQPQLHADVVPVRLEQTARLQSEVAHLQDVNQQLREQKDHLEIKLETLLEGQDSLHGGQVFHLANNPLAEHVNQRVQKLEMLQEENARLKNKLKKMEEGIETSKIGDLSICPKEVQALKEKNLNYEKQHQKLKDLFKSSMQDFRNVIYMLFGYKIDKSNSSSTYKLRSTYAEQQDDLLCFAVNQAGDLDLLATDFSSSLEPLIDLHLKHQNSIPVFLSAVTMDLFNQKTIT</sequence>
<feature type="coiled-coil region" evidence="7">
    <location>
        <begin position="467"/>
        <end position="632"/>
    </location>
</feature>
<feature type="coiled-coil region" evidence="7">
    <location>
        <begin position="75"/>
        <end position="102"/>
    </location>
</feature>
<dbReference type="PANTHER" id="PTHR23168:SF0">
    <property type="entry name" value="MITOTIC SPINDLE ASSEMBLY CHECKPOINT PROTEIN MAD1"/>
    <property type="match status" value="1"/>
</dbReference>
<feature type="coiled-coil region" evidence="7">
    <location>
        <begin position="192"/>
        <end position="298"/>
    </location>
</feature>
<reference evidence="8" key="1">
    <citation type="submission" date="2022-01" db="EMBL/GenBank/DDBJ databases">
        <authorList>
            <person name="King R."/>
        </authorList>
    </citation>
    <scope>NUCLEOTIDE SEQUENCE</scope>
</reference>
<comment type="subcellular location">
    <subcellularLocation>
        <location evidence="1">Nucleus</location>
    </subcellularLocation>
</comment>
<dbReference type="EMBL" id="OU892278">
    <property type="protein sequence ID" value="CAH1126285.1"/>
    <property type="molecule type" value="Genomic_DNA"/>
</dbReference>
<dbReference type="Gene3D" id="1.20.5.170">
    <property type="match status" value="1"/>
</dbReference>
<dbReference type="FunFam" id="3.30.457.60:FF:000002">
    <property type="entry name" value="Mitotic spindle assembly checkpoint protein MAD1"/>
    <property type="match status" value="1"/>
</dbReference>
<feature type="coiled-coil region" evidence="7">
    <location>
        <begin position="128"/>
        <end position="155"/>
    </location>
</feature>
<evidence type="ECO:0000256" key="2">
    <source>
        <dbReference type="ARBA" id="ARBA00008029"/>
    </source>
</evidence>
<dbReference type="GO" id="GO:0072686">
    <property type="term" value="C:mitotic spindle"/>
    <property type="evidence" value="ECO:0007669"/>
    <property type="project" value="TreeGrafter"/>
</dbReference>
<dbReference type="Pfam" id="PF05557">
    <property type="entry name" value="MAD"/>
    <property type="match status" value="1"/>
</dbReference>
<gene>
    <name evidence="8" type="ORF">CEUTPL_LOCUS5146</name>
</gene>
<evidence type="ECO:0008006" key="10">
    <source>
        <dbReference type="Google" id="ProtNLM"/>
    </source>
</evidence>
<evidence type="ECO:0000256" key="1">
    <source>
        <dbReference type="ARBA" id="ARBA00004123"/>
    </source>
</evidence>
<keyword evidence="7" id="KW-0175">Coiled coil</keyword>
<accession>A0A9P0DKK7</accession>
<dbReference type="PANTHER" id="PTHR23168">
    <property type="entry name" value="MITOTIC SPINDLE ASSEMBLY CHECKPOINT PROTEIN MAD1 MITOTIC ARREST DEFICIENT-LIKE PROTEIN 1"/>
    <property type="match status" value="1"/>
</dbReference>
<evidence type="ECO:0000313" key="9">
    <source>
        <dbReference type="Proteomes" id="UP001152799"/>
    </source>
</evidence>
<evidence type="ECO:0000256" key="4">
    <source>
        <dbReference type="ARBA" id="ARBA00022776"/>
    </source>
</evidence>
<organism evidence="8 9">
    <name type="scientific">Ceutorhynchus assimilis</name>
    <name type="common">cabbage seed weevil</name>
    <dbReference type="NCBI Taxonomy" id="467358"/>
    <lineage>
        <taxon>Eukaryota</taxon>
        <taxon>Metazoa</taxon>
        <taxon>Ecdysozoa</taxon>
        <taxon>Arthropoda</taxon>
        <taxon>Hexapoda</taxon>
        <taxon>Insecta</taxon>
        <taxon>Pterygota</taxon>
        <taxon>Neoptera</taxon>
        <taxon>Endopterygota</taxon>
        <taxon>Coleoptera</taxon>
        <taxon>Polyphaga</taxon>
        <taxon>Cucujiformia</taxon>
        <taxon>Curculionidae</taxon>
        <taxon>Ceutorhynchinae</taxon>
        <taxon>Ceutorhynchus</taxon>
    </lineage>
</organism>
<dbReference type="AlphaFoldDB" id="A0A9P0DKK7"/>
<keyword evidence="9" id="KW-1185">Reference proteome</keyword>
<dbReference type="Proteomes" id="UP001152799">
    <property type="component" value="Chromosome 2"/>
</dbReference>
<keyword evidence="4" id="KW-0498">Mitosis</keyword>
<keyword evidence="6" id="KW-0131">Cell cycle</keyword>
<protein>
    <recommendedName>
        <fullName evidence="10">Mitotic spindle assembly checkpoint protein MAD1</fullName>
    </recommendedName>
</protein>
<dbReference type="GO" id="GO:0051315">
    <property type="term" value="P:attachment of mitotic spindle microtubules to kinetochore"/>
    <property type="evidence" value="ECO:0007669"/>
    <property type="project" value="TreeGrafter"/>
</dbReference>
<evidence type="ECO:0000256" key="3">
    <source>
        <dbReference type="ARBA" id="ARBA00022618"/>
    </source>
</evidence>
<dbReference type="OrthoDB" id="331602at2759"/>
<dbReference type="SUPFAM" id="SSF75704">
    <property type="entry name" value="Mitotic arrest deficient-like 1, Mad1"/>
    <property type="match status" value="1"/>
</dbReference>
<name>A0A9P0DKK7_9CUCU</name>
<dbReference type="Gene3D" id="6.10.250.90">
    <property type="match status" value="1"/>
</dbReference>
<dbReference type="GO" id="GO:0000776">
    <property type="term" value="C:kinetochore"/>
    <property type="evidence" value="ECO:0007669"/>
    <property type="project" value="TreeGrafter"/>
</dbReference>